<dbReference type="OrthoDB" id="2425381at2"/>
<dbReference type="STRING" id="241244.ATY39_09905"/>
<keyword evidence="3" id="KW-1185">Reference proteome</keyword>
<accession>A0A143HE12</accession>
<dbReference type="Gene3D" id="3.40.630.30">
    <property type="match status" value="1"/>
</dbReference>
<name>A0A143HE12_9BACL</name>
<dbReference type="InterPro" id="IPR000182">
    <property type="entry name" value="GNAT_dom"/>
</dbReference>
<sequence length="188" mass="22391">MNNWYTALKDYFPESELKSKEHFDKLLADKREFYKVEEDPNFVLVYFEKEDFVFVDFILVYSGGRSKGTGSKVLNHLKQKKKPIILEVEPVSADSPDTRKRVRFYEKSGFRRMNDVEYTRIHPVTKEVIDLDLFYWSPTIKSPRWAIDTMETVYKEIHSYHSEEIYDAPPQAVEDILSLKEDNYRQAK</sequence>
<organism evidence="2 3">
    <name type="scientific">Rummeliibacillus stabekisii</name>
    <dbReference type="NCBI Taxonomy" id="241244"/>
    <lineage>
        <taxon>Bacteria</taxon>
        <taxon>Bacillati</taxon>
        <taxon>Bacillota</taxon>
        <taxon>Bacilli</taxon>
        <taxon>Bacillales</taxon>
        <taxon>Caryophanaceae</taxon>
        <taxon>Rummeliibacillus</taxon>
    </lineage>
</organism>
<dbReference type="AlphaFoldDB" id="A0A143HE12"/>
<reference evidence="2 3" key="1">
    <citation type="journal article" date="2016" name="Genome Announc.">
        <title>Whole-Genome Sequence of Rummeliibacillus stabekisii Strain PP9 Isolated from Antarctic Soil.</title>
        <authorList>
            <person name="da Mota F.F."/>
            <person name="Vollu R.E."/>
            <person name="Jurelevicius D."/>
            <person name="Seldin L."/>
        </authorList>
    </citation>
    <scope>NUCLEOTIDE SEQUENCE [LARGE SCALE GENOMIC DNA]</scope>
    <source>
        <strain evidence="2 3">PP9</strain>
    </source>
</reference>
<evidence type="ECO:0000259" key="1">
    <source>
        <dbReference type="PROSITE" id="PS51186"/>
    </source>
</evidence>
<dbReference type="SUPFAM" id="SSF55729">
    <property type="entry name" value="Acyl-CoA N-acyltransferases (Nat)"/>
    <property type="match status" value="1"/>
</dbReference>
<dbReference type="KEGG" id="rst:ATY39_09905"/>
<evidence type="ECO:0000313" key="2">
    <source>
        <dbReference type="EMBL" id="AMW99725.1"/>
    </source>
</evidence>
<gene>
    <name evidence="2" type="ORF">ATY39_09905</name>
</gene>
<dbReference type="GO" id="GO:0016747">
    <property type="term" value="F:acyltransferase activity, transferring groups other than amino-acyl groups"/>
    <property type="evidence" value="ECO:0007669"/>
    <property type="project" value="InterPro"/>
</dbReference>
<dbReference type="PROSITE" id="PS51186">
    <property type="entry name" value="GNAT"/>
    <property type="match status" value="1"/>
</dbReference>
<dbReference type="InterPro" id="IPR016181">
    <property type="entry name" value="Acyl_CoA_acyltransferase"/>
</dbReference>
<reference evidence="3" key="2">
    <citation type="submission" date="2016-03" db="EMBL/GenBank/DDBJ databases">
        <authorList>
            <person name="Ploux O."/>
        </authorList>
    </citation>
    <scope>NUCLEOTIDE SEQUENCE [LARGE SCALE GENOMIC DNA]</scope>
    <source>
        <strain evidence="3">PP9</strain>
    </source>
</reference>
<evidence type="ECO:0000313" key="3">
    <source>
        <dbReference type="Proteomes" id="UP000076021"/>
    </source>
</evidence>
<feature type="domain" description="N-acetyltransferase" evidence="1">
    <location>
        <begin position="1"/>
        <end position="132"/>
    </location>
</feature>
<protein>
    <recommendedName>
        <fullName evidence="1">N-acetyltransferase domain-containing protein</fullName>
    </recommendedName>
</protein>
<dbReference type="RefSeq" id="WP_066789244.1">
    <property type="nucleotide sequence ID" value="NZ_CP014806.1"/>
</dbReference>
<proteinExistence type="predicted"/>
<dbReference type="EMBL" id="CP014806">
    <property type="protein sequence ID" value="AMW99725.1"/>
    <property type="molecule type" value="Genomic_DNA"/>
</dbReference>
<dbReference type="Proteomes" id="UP000076021">
    <property type="component" value="Chromosome"/>
</dbReference>